<gene>
    <name evidence="2" type="ORF">FDF74_02530</name>
</gene>
<dbReference type="SUPFAM" id="SSF55315">
    <property type="entry name" value="L30e-like"/>
    <property type="match status" value="1"/>
</dbReference>
<dbReference type="InterPro" id="IPR029064">
    <property type="entry name" value="Ribosomal_eL30-like_sf"/>
</dbReference>
<dbReference type="RefSeq" id="WP_163248355.1">
    <property type="nucleotide sequence ID" value="NZ_SXDP01000001.1"/>
</dbReference>
<accession>A0A6M0R8K4</accession>
<feature type="domain" description="Ribosomal protein eL8/eL30/eS12/Gadd45" evidence="1">
    <location>
        <begin position="7"/>
        <end position="93"/>
    </location>
</feature>
<keyword evidence="3" id="KW-1185">Reference proteome</keyword>
<evidence type="ECO:0000313" key="2">
    <source>
        <dbReference type="EMBL" id="NEZ46087.1"/>
    </source>
</evidence>
<evidence type="ECO:0000313" key="3">
    <source>
        <dbReference type="Proteomes" id="UP000473885"/>
    </source>
</evidence>
<dbReference type="Pfam" id="PF01248">
    <property type="entry name" value="Ribosomal_L7Ae"/>
    <property type="match status" value="1"/>
</dbReference>
<dbReference type="GO" id="GO:0005840">
    <property type="term" value="C:ribosome"/>
    <property type="evidence" value="ECO:0007669"/>
    <property type="project" value="UniProtKB-KW"/>
</dbReference>
<keyword evidence="2" id="KW-0687">Ribonucleoprotein</keyword>
<organism evidence="2 3">
    <name type="scientific">Clostridium niameyense</name>
    <dbReference type="NCBI Taxonomy" id="1622073"/>
    <lineage>
        <taxon>Bacteria</taxon>
        <taxon>Bacillati</taxon>
        <taxon>Bacillota</taxon>
        <taxon>Clostridia</taxon>
        <taxon>Eubacteriales</taxon>
        <taxon>Clostridiaceae</taxon>
        <taxon>Clostridium</taxon>
    </lineage>
</organism>
<protein>
    <submittedName>
        <fullName evidence="2">50S ribosomal protein L7ae-like protein</fullName>
    </submittedName>
</protein>
<dbReference type="NCBIfam" id="NF004078">
    <property type="entry name" value="PRK05583.1"/>
    <property type="match status" value="1"/>
</dbReference>
<name>A0A6M0R8K4_9CLOT</name>
<dbReference type="InterPro" id="IPR004038">
    <property type="entry name" value="Ribosomal_eL8/eL30/eS12/Gad45"/>
</dbReference>
<comment type="caution">
    <text evidence="2">The sequence shown here is derived from an EMBL/GenBank/DDBJ whole genome shotgun (WGS) entry which is preliminary data.</text>
</comment>
<dbReference type="AlphaFoldDB" id="A0A6M0R8K4"/>
<reference evidence="2 3" key="1">
    <citation type="submission" date="2019-04" db="EMBL/GenBank/DDBJ databases">
        <title>Genome sequencing of Clostridium botulinum Groups I-IV and Clostridium butyricum.</title>
        <authorList>
            <person name="Brunt J."/>
            <person name="Van Vliet A.H.M."/>
            <person name="Stringer S.C."/>
            <person name="Carter A.T."/>
            <person name="Peck M.W."/>
        </authorList>
    </citation>
    <scope>NUCLEOTIDE SEQUENCE [LARGE SCALE GENOMIC DNA]</scope>
    <source>
        <strain evidence="2 3">IFR 18/094</strain>
    </source>
</reference>
<evidence type="ECO:0000259" key="1">
    <source>
        <dbReference type="Pfam" id="PF01248"/>
    </source>
</evidence>
<dbReference type="Gene3D" id="3.30.1330.30">
    <property type="match status" value="1"/>
</dbReference>
<dbReference type="EMBL" id="SXDP01000001">
    <property type="protein sequence ID" value="NEZ46087.1"/>
    <property type="molecule type" value="Genomic_DNA"/>
</dbReference>
<proteinExistence type="predicted"/>
<sequence length="104" mass="12047">MRDSFLQFLSIVKKSGNLLQGYNKCEEALNKSQIYLIIISKDVSENTENKFKVKCKKFNIPLIKCYDEFTLGSVLGRESMKVLAIKDKNMADKLLNLRENDEKH</sequence>
<keyword evidence="2" id="KW-0689">Ribosomal protein</keyword>
<dbReference type="Proteomes" id="UP000473885">
    <property type="component" value="Unassembled WGS sequence"/>
</dbReference>